<reference evidence="12 13" key="1">
    <citation type="submission" date="2014-04" db="EMBL/GenBank/DDBJ databases">
        <title>Genome evolution of avian class.</title>
        <authorList>
            <person name="Zhang G."/>
            <person name="Li C."/>
        </authorList>
    </citation>
    <scope>NUCLEOTIDE SEQUENCE [LARGE SCALE GENOMIC DNA]</scope>
    <source>
        <strain evidence="12">BGI_Y956</strain>
    </source>
</reference>
<comment type="similarity">
    <text evidence="2">Belongs to the integrin alpha chain family.</text>
</comment>
<evidence type="ECO:0000256" key="7">
    <source>
        <dbReference type="ARBA" id="ARBA00023136"/>
    </source>
</evidence>
<protein>
    <submittedName>
        <fullName evidence="12">Integrin alpha-6</fullName>
    </submittedName>
</protein>
<name>A0A091V4P9_NIPNI</name>
<evidence type="ECO:0000256" key="6">
    <source>
        <dbReference type="ARBA" id="ARBA00023037"/>
    </source>
</evidence>
<keyword evidence="6 12" id="KW-0401">Integrin</keyword>
<accession>A0A091V4P9</accession>
<evidence type="ECO:0000256" key="1">
    <source>
        <dbReference type="ARBA" id="ARBA00004479"/>
    </source>
</evidence>
<dbReference type="FunFam" id="1.20.5.930:FF:000001">
    <property type="entry name" value="Integrin subunit alpha V"/>
    <property type="match status" value="1"/>
</dbReference>
<dbReference type="InterPro" id="IPR018184">
    <property type="entry name" value="Integrin_alpha_C_CS"/>
</dbReference>
<dbReference type="Proteomes" id="UP000053283">
    <property type="component" value="Unassembled WGS sequence"/>
</dbReference>
<keyword evidence="5 11" id="KW-1133">Transmembrane helix</keyword>
<dbReference type="STRING" id="128390.A0A091V4P9"/>
<feature type="non-terminal residue" evidence="12">
    <location>
        <position position="1"/>
    </location>
</feature>
<dbReference type="EMBL" id="KL410628">
    <property type="protein sequence ID" value="KFQ97978.1"/>
    <property type="molecule type" value="Genomic_DNA"/>
</dbReference>
<feature type="non-terminal residue" evidence="12">
    <location>
        <position position="56"/>
    </location>
</feature>
<dbReference type="GO" id="GO:0050900">
    <property type="term" value="P:leukocyte migration"/>
    <property type="evidence" value="ECO:0007669"/>
    <property type="project" value="TreeGrafter"/>
</dbReference>
<evidence type="ECO:0000256" key="11">
    <source>
        <dbReference type="SAM" id="Phobius"/>
    </source>
</evidence>
<evidence type="ECO:0000256" key="9">
    <source>
        <dbReference type="ARBA" id="ARBA00023170"/>
    </source>
</evidence>
<dbReference type="GO" id="GO:0007160">
    <property type="term" value="P:cell-matrix adhesion"/>
    <property type="evidence" value="ECO:0007669"/>
    <property type="project" value="TreeGrafter"/>
</dbReference>
<sequence length="56" mass="6369">VPWWVILLAVLAGVLVLALLVFILWKCGFFKRSSRKSRYAANYYRARLGLQPSAAD</sequence>
<dbReference type="AlphaFoldDB" id="A0A091V4P9"/>
<keyword evidence="7 11" id="KW-0472">Membrane</keyword>
<dbReference type="GO" id="GO:0009897">
    <property type="term" value="C:external side of plasma membrane"/>
    <property type="evidence" value="ECO:0007669"/>
    <property type="project" value="TreeGrafter"/>
</dbReference>
<keyword evidence="10" id="KW-0325">Glycoprotein</keyword>
<keyword evidence="4" id="KW-0130">Cell adhesion</keyword>
<keyword evidence="3 11" id="KW-0812">Transmembrane</keyword>
<evidence type="ECO:0000256" key="5">
    <source>
        <dbReference type="ARBA" id="ARBA00022989"/>
    </source>
</evidence>
<evidence type="ECO:0000256" key="2">
    <source>
        <dbReference type="ARBA" id="ARBA00008054"/>
    </source>
</evidence>
<feature type="transmembrane region" description="Helical" evidence="11">
    <location>
        <begin position="6"/>
        <end position="25"/>
    </location>
</feature>
<dbReference type="Gene3D" id="1.20.5.930">
    <property type="entry name" value="Bicelle-embedded integrin alpha(iib) transmembrane segment"/>
    <property type="match status" value="1"/>
</dbReference>
<dbReference type="PANTHER" id="PTHR23220:SF122">
    <property type="entry name" value="INTEGRIN ALPHA-PS1"/>
    <property type="match status" value="1"/>
</dbReference>
<dbReference type="GO" id="GO:0033627">
    <property type="term" value="P:cell adhesion mediated by integrin"/>
    <property type="evidence" value="ECO:0007669"/>
    <property type="project" value="TreeGrafter"/>
</dbReference>
<proteinExistence type="inferred from homology"/>
<keyword evidence="8" id="KW-1015">Disulfide bond</keyword>
<keyword evidence="13" id="KW-1185">Reference proteome</keyword>
<keyword evidence="9" id="KW-0675">Receptor</keyword>
<gene>
    <name evidence="12" type="ORF">Y956_08034</name>
</gene>
<organism evidence="12 13">
    <name type="scientific">Nipponia nippon</name>
    <name type="common">Crested ibis</name>
    <name type="synonym">Ibis nippon</name>
    <dbReference type="NCBI Taxonomy" id="128390"/>
    <lineage>
        <taxon>Eukaryota</taxon>
        <taxon>Metazoa</taxon>
        <taxon>Chordata</taxon>
        <taxon>Craniata</taxon>
        <taxon>Vertebrata</taxon>
        <taxon>Euteleostomi</taxon>
        <taxon>Archelosauria</taxon>
        <taxon>Archosauria</taxon>
        <taxon>Dinosauria</taxon>
        <taxon>Saurischia</taxon>
        <taxon>Theropoda</taxon>
        <taxon>Coelurosauria</taxon>
        <taxon>Aves</taxon>
        <taxon>Neognathae</taxon>
        <taxon>Neoaves</taxon>
        <taxon>Aequornithes</taxon>
        <taxon>Pelecaniformes</taxon>
        <taxon>Threskiornithidae</taxon>
        <taxon>Nipponia</taxon>
    </lineage>
</organism>
<comment type="subcellular location">
    <subcellularLocation>
        <location evidence="1">Membrane</location>
        <topology evidence="1">Single-pass type I membrane protein</topology>
    </subcellularLocation>
</comment>
<evidence type="ECO:0000256" key="3">
    <source>
        <dbReference type="ARBA" id="ARBA00022692"/>
    </source>
</evidence>
<dbReference type="GO" id="GO:0008305">
    <property type="term" value="C:integrin complex"/>
    <property type="evidence" value="ECO:0007669"/>
    <property type="project" value="TreeGrafter"/>
</dbReference>
<evidence type="ECO:0000256" key="8">
    <source>
        <dbReference type="ARBA" id="ARBA00023157"/>
    </source>
</evidence>
<evidence type="ECO:0000313" key="13">
    <source>
        <dbReference type="Proteomes" id="UP000053283"/>
    </source>
</evidence>
<dbReference type="GO" id="GO:0005178">
    <property type="term" value="F:integrin binding"/>
    <property type="evidence" value="ECO:0007669"/>
    <property type="project" value="TreeGrafter"/>
</dbReference>
<evidence type="ECO:0000256" key="10">
    <source>
        <dbReference type="ARBA" id="ARBA00023180"/>
    </source>
</evidence>
<dbReference type="GO" id="GO:0098609">
    <property type="term" value="P:cell-cell adhesion"/>
    <property type="evidence" value="ECO:0007669"/>
    <property type="project" value="TreeGrafter"/>
</dbReference>
<evidence type="ECO:0000313" key="12">
    <source>
        <dbReference type="EMBL" id="KFQ97978.1"/>
    </source>
</evidence>
<dbReference type="GO" id="GO:0007229">
    <property type="term" value="P:integrin-mediated signaling pathway"/>
    <property type="evidence" value="ECO:0007669"/>
    <property type="project" value="UniProtKB-KW"/>
</dbReference>
<evidence type="ECO:0000256" key="4">
    <source>
        <dbReference type="ARBA" id="ARBA00022889"/>
    </source>
</evidence>
<dbReference type="PROSITE" id="PS00242">
    <property type="entry name" value="INTEGRIN_ALPHA"/>
    <property type="match status" value="1"/>
</dbReference>
<dbReference type="PANTHER" id="PTHR23220">
    <property type="entry name" value="INTEGRIN ALPHA"/>
    <property type="match status" value="1"/>
</dbReference>